<sequence>MRQTLSIQNMSLDLQTSYSSLHRQLKATHILLRGSSRRQQRLSLDSLPNELLIHIFSFLELKPYLISRGVCKKWQVLLPLADLHPIRWRMLDLYHRMLQAPEFVETRPWILENLRPFDRQAYIDGLLAQHSTAIPEEFRLWILEWPAKMAIFGIWPGLPMVRFPHRTVRMPSGVNWMAYDTPLLQALVYDKGSLDPKENLTPALLVWRTSEYTRWLLFDEEEPELFGRVLEIAFPDCPSFYPTKSELLNYDYDPFEIHDYDDWIVFLEDQWERCLLTTAKVPDTTITNQEVTAVDLPLSYTFGHLLPTNFPSPPWIDRHAPRFLQDIAEYTLD</sequence>
<dbReference type="PROSITE" id="PS50181">
    <property type="entry name" value="FBOX"/>
    <property type="match status" value="1"/>
</dbReference>
<name>A0A8H4VJF0_9AGAR</name>
<evidence type="ECO:0000313" key="3">
    <source>
        <dbReference type="Proteomes" id="UP000521872"/>
    </source>
</evidence>
<dbReference type="Pfam" id="PF12937">
    <property type="entry name" value="F-box-like"/>
    <property type="match status" value="1"/>
</dbReference>
<dbReference type="InterPro" id="IPR036047">
    <property type="entry name" value="F-box-like_dom_sf"/>
</dbReference>
<accession>A0A8H4VJF0</accession>
<dbReference type="InterPro" id="IPR001810">
    <property type="entry name" value="F-box_dom"/>
</dbReference>
<dbReference type="Gene3D" id="1.20.1280.50">
    <property type="match status" value="1"/>
</dbReference>
<keyword evidence="3" id="KW-1185">Reference proteome</keyword>
<dbReference type="SMART" id="SM00256">
    <property type="entry name" value="FBOX"/>
    <property type="match status" value="1"/>
</dbReference>
<comment type="caution">
    <text evidence="2">The sequence shown here is derived from an EMBL/GenBank/DDBJ whole genome shotgun (WGS) entry which is preliminary data.</text>
</comment>
<dbReference type="AlphaFoldDB" id="A0A8H4VJF0"/>
<dbReference type="EMBL" id="JAACJL010000057">
    <property type="protein sequence ID" value="KAF4612028.1"/>
    <property type="molecule type" value="Genomic_DNA"/>
</dbReference>
<proteinExistence type="predicted"/>
<feature type="domain" description="F-box" evidence="1">
    <location>
        <begin position="41"/>
        <end position="91"/>
    </location>
</feature>
<evidence type="ECO:0000259" key="1">
    <source>
        <dbReference type="PROSITE" id="PS50181"/>
    </source>
</evidence>
<dbReference type="SUPFAM" id="SSF81383">
    <property type="entry name" value="F-box domain"/>
    <property type="match status" value="1"/>
</dbReference>
<protein>
    <recommendedName>
        <fullName evidence="1">F-box domain-containing protein</fullName>
    </recommendedName>
</protein>
<dbReference type="Proteomes" id="UP000521872">
    <property type="component" value="Unassembled WGS sequence"/>
</dbReference>
<organism evidence="2 3">
    <name type="scientific">Agrocybe pediades</name>
    <dbReference type="NCBI Taxonomy" id="84607"/>
    <lineage>
        <taxon>Eukaryota</taxon>
        <taxon>Fungi</taxon>
        <taxon>Dikarya</taxon>
        <taxon>Basidiomycota</taxon>
        <taxon>Agaricomycotina</taxon>
        <taxon>Agaricomycetes</taxon>
        <taxon>Agaricomycetidae</taxon>
        <taxon>Agaricales</taxon>
        <taxon>Agaricineae</taxon>
        <taxon>Strophariaceae</taxon>
        <taxon>Agrocybe</taxon>
    </lineage>
</organism>
<evidence type="ECO:0000313" key="2">
    <source>
        <dbReference type="EMBL" id="KAF4612028.1"/>
    </source>
</evidence>
<reference evidence="2 3" key="1">
    <citation type="submission" date="2019-12" db="EMBL/GenBank/DDBJ databases">
        <authorList>
            <person name="Floudas D."/>
            <person name="Bentzer J."/>
            <person name="Ahren D."/>
            <person name="Johansson T."/>
            <person name="Persson P."/>
            <person name="Tunlid A."/>
        </authorList>
    </citation>
    <scope>NUCLEOTIDE SEQUENCE [LARGE SCALE GENOMIC DNA]</scope>
    <source>
        <strain evidence="2 3">CBS 102.39</strain>
    </source>
</reference>
<gene>
    <name evidence="2" type="ORF">D9613_003675</name>
</gene>